<organism evidence="1 2">
    <name type="scientific">Levilactobacillus brevis KB290</name>
    <dbReference type="NCBI Taxonomy" id="1001583"/>
    <lineage>
        <taxon>Bacteria</taxon>
        <taxon>Bacillati</taxon>
        <taxon>Bacillota</taxon>
        <taxon>Bacilli</taxon>
        <taxon>Lactobacillales</taxon>
        <taxon>Lactobacillaceae</taxon>
        <taxon>Levilactobacillus</taxon>
    </lineage>
</organism>
<reference evidence="1 2" key="1">
    <citation type="journal article" date="2013" name="PLoS ONE">
        <title>Genomic Analysis by Deep Sequencing of the Probiotic Lactobacillus brevis KB290 Harboring Nine Plasmids Reveals Genomic Stability.</title>
        <authorList>
            <person name="Fukao M."/>
            <person name="Oshima K."/>
            <person name="Morita H."/>
            <person name="Toh H."/>
            <person name="Suda W."/>
            <person name="Kim S.W."/>
            <person name="Suzuki S."/>
            <person name="Yakabe T."/>
            <person name="Hattori M."/>
            <person name="Yajima N."/>
        </authorList>
    </citation>
    <scope>NUCLEOTIDE SEQUENCE [LARGE SCALE GENOMIC DNA]</scope>
    <source>
        <strain evidence="1 2">KB290</strain>
    </source>
</reference>
<evidence type="ECO:0000313" key="1">
    <source>
        <dbReference type="EMBL" id="BAN06064.1"/>
    </source>
</evidence>
<evidence type="ECO:0000313" key="2">
    <source>
        <dbReference type="Proteomes" id="UP000012042"/>
    </source>
</evidence>
<dbReference type="PATRIC" id="fig|1001583.3.peg.420"/>
<proteinExistence type="predicted"/>
<dbReference type="AlphaFoldDB" id="M5ABA6"/>
<name>M5ABA6_LEVBR</name>
<dbReference type="HOGENOM" id="CLU_2585222_0_0_9"/>
<sequence length="83" mass="9124">MAEMMQEMPILPLVERLTAGQSVTLSISDGQEIHIAPEVITGKLTGNFISSALPQVRYDDPRIILKETLAKLDEQSLTITSID</sequence>
<protein>
    <submittedName>
        <fullName evidence="1">Uncharacterized protein</fullName>
    </submittedName>
</protein>
<accession>M5ABA6</accession>
<dbReference type="Proteomes" id="UP000012042">
    <property type="component" value="Chromosome"/>
</dbReference>
<gene>
    <name evidence="1" type="ORF">LVISKB_0429</name>
</gene>
<dbReference type="KEGG" id="lbk:LVISKB_0429"/>
<dbReference type="EMBL" id="AP012167">
    <property type="protein sequence ID" value="BAN06064.1"/>
    <property type="molecule type" value="Genomic_DNA"/>
</dbReference>